<evidence type="ECO:0000313" key="2">
    <source>
        <dbReference type="EMBL" id="MBB1118104.1"/>
    </source>
</evidence>
<gene>
    <name evidence="2" type="ORF">H4O09_13695</name>
</gene>
<proteinExistence type="predicted"/>
<dbReference type="AlphaFoldDB" id="A0A7W3V261"/>
<feature type="signal peptide" evidence="1">
    <location>
        <begin position="1"/>
        <end position="19"/>
    </location>
</feature>
<keyword evidence="1" id="KW-0732">Signal</keyword>
<dbReference type="Proteomes" id="UP000550609">
    <property type="component" value="Unassembled WGS sequence"/>
</dbReference>
<sequence>MRRTVAGMLLGLMAASALAQQQEGGRTTAAVPSMPAVTDPVTAGASVAATTLPTVDAVRPDLAPLDPFAPRADAMARRFRYSPSPQEIALRHNGYIHYYGNLALAAGLRGLNRLTGGREQIQAATARDVPLDEEQIARAARWSEAAAAER</sequence>
<evidence type="ECO:0000313" key="3">
    <source>
        <dbReference type="Proteomes" id="UP000550609"/>
    </source>
</evidence>
<reference evidence="2 3" key="1">
    <citation type="submission" date="2020-08" db="EMBL/GenBank/DDBJ databases">
        <title>Stenotrophomonas sp. W1S232.</title>
        <authorList>
            <person name="Deng Y."/>
        </authorList>
    </citation>
    <scope>NUCLEOTIDE SEQUENCE [LARGE SCALE GENOMIC DNA]</scope>
    <source>
        <strain evidence="2 3">W1S232</strain>
    </source>
</reference>
<accession>A0A7W3V261</accession>
<organism evidence="2 3">
    <name type="scientific">Stenotrophomonas koreensis</name>
    <dbReference type="NCBI Taxonomy" id="266128"/>
    <lineage>
        <taxon>Bacteria</taxon>
        <taxon>Pseudomonadati</taxon>
        <taxon>Pseudomonadota</taxon>
        <taxon>Gammaproteobacteria</taxon>
        <taxon>Lysobacterales</taxon>
        <taxon>Lysobacteraceae</taxon>
        <taxon>Stenotrophomonas</taxon>
    </lineage>
</organism>
<feature type="chain" id="PRO_5031138677" evidence="1">
    <location>
        <begin position="20"/>
        <end position="150"/>
    </location>
</feature>
<evidence type="ECO:0000256" key="1">
    <source>
        <dbReference type="SAM" id="SignalP"/>
    </source>
</evidence>
<dbReference type="EMBL" id="JACIUV010000007">
    <property type="protein sequence ID" value="MBB1118104.1"/>
    <property type="molecule type" value="Genomic_DNA"/>
</dbReference>
<name>A0A7W3V261_9GAMM</name>
<protein>
    <submittedName>
        <fullName evidence="2">Uncharacterized protein</fullName>
    </submittedName>
</protein>
<comment type="caution">
    <text evidence="2">The sequence shown here is derived from an EMBL/GenBank/DDBJ whole genome shotgun (WGS) entry which is preliminary data.</text>
</comment>
<dbReference type="RefSeq" id="WP_182623035.1">
    <property type="nucleotide sequence ID" value="NZ_JACIUV010000007.1"/>
</dbReference>